<feature type="transmembrane region" description="Helical" evidence="1">
    <location>
        <begin position="128"/>
        <end position="145"/>
    </location>
</feature>
<evidence type="ECO:0000313" key="3">
    <source>
        <dbReference type="Proteomes" id="UP000029713"/>
    </source>
</evidence>
<dbReference type="AlphaFoldDB" id="A0A098YDW0"/>
<name>A0A098YDW0_9ACTN</name>
<sequence length="166" mass="17897">MTAALTTVLLILVGLPLLAWWVGGRSLWGRLQPRRDPDPWGDLVRRHRLTPAEQSRVGAAVNRGHALDDDRLRAAAVDVARSQVVQLDVLWSGGSRAQRIVCPVAVVWFVGLVSNVVHDLVVGGLSDIPWFGLVSIAAIVGIPLVQRRKMQRAIRVNSGPVTGAGA</sequence>
<reference evidence="2 3" key="1">
    <citation type="submission" date="2014-07" db="EMBL/GenBank/DDBJ databases">
        <title>Biosystematic studies on Modestobacter strains isolated from extreme hyper-arid desert soil and from historic building.</title>
        <authorList>
            <person name="Bukarasam K."/>
            <person name="Bull A."/>
            <person name="Girard G."/>
            <person name="van Wezel G."/>
            <person name="Goodfellow M."/>
        </authorList>
    </citation>
    <scope>NUCLEOTIDE SEQUENCE [LARGE SCALE GENOMIC DNA]</scope>
    <source>
        <strain evidence="2 3">KNN45-2b</strain>
    </source>
</reference>
<keyword evidence="3" id="KW-1185">Reference proteome</keyword>
<proteinExistence type="predicted"/>
<comment type="caution">
    <text evidence="2">The sequence shown here is derived from an EMBL/GenBank/DDBJ whole genome shotgun (WGS) entry which is preliminary data.</text>
</comment>
<dbReference type="RefSeq" id="WP_036332712.1">
    <property type="nucleotide sequence ID" value="NZ_JPMX01000003.1"/>
</dbReference>
<evidence type="ECO:0000313" key="2">
    <source>
        <dbReference type="EMBL" id="KGH48610.1"/>
    </source>
</evidence>
<organism evidence="2 3">
    <name type="scientific">Modestobacter caceresii</name>
    <dbReference type="NCBI Taxonomy" id="1522368"/>
    <lineage>
        <taxon>Bacteria</taxon>
        <taxon>Bacillati</taxon>
        <taxon>Actinomycetota</taxon>
        <taxon>Actinomycetes</taxon>
        <taxon>Geodermatophilales</taxon>
        <taxon>Geodermatophilaceae</taxon>
        <taxon>Modestobacter</taxon>
    </lineage>
</organism>
<dbReference type="Proteomes" id="UP000029713">
    <property type="component" value="Unassembled WGS sequence"/>
</dbReference>
<protein>
    <submittedName>
        <fullName evidence="2">Uncharacterized protein</fullName>
    </submittedName>
</protein>
<keyword evidence="1" id="KW-0812">Transmembrane</keyword>
<keyword evidence="1" id="KW-1133">Transmembrane helix</keyword>
<accession>A0A098YDW0</accession>
<gene>
    <name evidence="2" type="ORF">IN07_01200</name>
</gene>
<evidence type="ECO:0000256" key="1">
    <source>
        <dbReference type="SAM" id="Phobius"/>
    </source>
</evidence>
<dbReference type="EMBL" id="JPMX01000003">
    <property type="protein sequence ID" value="KGH48610.1"/>
    <property type="molecule type" value="Genomic_DNA"/>
</dbReference>
<keyword evidence="1" id="KW-0472">Membrane</keyword>
<dbReference type="OrthoDB" id="5194548at2"/>